<sequence>DQELLKEKESTEKQFKKVMEREKNKKEKEINIIICIYQYIFRFTQNLKYYFLTVSILHLPNSCINNLTYNVKNILKKVDATNKLVVFNNYFALPCAATASIAFFTVSSSPKNFIETTGLKFSSNSYSNGIPVGKLRDMIWSSEIPPLKVHLYNEGHLRFDHSMHGLYPWKVEDEIITCSSPYLAAVSDLFNPILEYLLGQVLSILRPECFVLSSIQMCGLGQICNCLVSMLYQPSYHPQNKFFWFHSLSPCLTITTLYLAIVFRMKIGNLEILKSSNELLKVNIKISYNLVITD</sequence>
<keyword evidence="3" id="KW-1185">Reference proteome</keyword>
<gene>
    <name evidence="2" type="ORF">AGLY_013678</name>
</gene>
<keyword evidence="1" id="KW-0472">Membrane</keyword>
<evidence type="ECO:0000256" key="1">
    <source>
        <dbReference type="SAM" id="Phobius"/>
    </source>
</evidence>
<organism evidence="2 3">
    <name type="scientific">Aphis glycines</name>
    <name type="common">Soybean aphid</name>
    <dbReference type="NCBI Taxonomy" id="307491"/>
    <lineage>
        <taxon>Eukaryota</taxon>
        <taxon>Metazoa</taxon>
        <taxon>Ecdysozoa</taxon>
        <taxon>Arthropoda</taxon>
        <taxon>Hexapoda</taxon>
        <taxon>Insecta</taxon>
        <taxon>Pterygota</taxon>
        <taxon>Neoptera</taxon>
        <taxon>Paraneoptera</taxon>
        <taxon>Hemiptera</taxon>
        <taxon>Sternorrhyncha</taxon>
        <taxon>Aphidomorpha</taxon>
        <taxon>Aphidoidea</taxon>
        <taxon>Aphididae</taxon>
        <taxon>Aphidini</taxon>
        <taxon>Aphis</taxon>
        <taxon>Aphis</taxon>
    </lineage>
</organism>
<proteinExistence type="predicted"/>
<keyword evidence="1" id="KW-1133">Transmembrane helix</keyword>
<feature type="transmembrane region" description="Helical" evidence="1">
    <location>
        <begin position="242"/>
        <end position="263"/>
    </location>
</feature>
<evidence type="ECO:0000313" key="2">
    <source>
        <dbReference type="EMBL" id="KAE9527030.1"/>
    </source>
</evidence>
<reference evidence="2 3" key="1">
    <citation type="submission" date="2019-08" db="EMBL/GenBank/DDBJ databases">
        <title>The genome of the soybean aphid Biotype 1, its phylome, world population structure and adaptation to the North American continent.</title>
        <authorList>
            <person name="Giordano R."/>
            <person name="Donthu R.K."/>
            <person name="Hernandez A.G."/>
            <person name="Wright C.L."/>
            <person name="Zimin A.V."/>
        </authorList>
    </citation>
    <scope>NUCLEOTIDE SEQUENCE [LARGE SCALE GENOMIC DNA]</scope>
    <source>
        <tissue evidence="2">Whole aphids</tissue>
    </source>
</reference>
<dbReference type="EMBL" id="VYZN01000054">
    <property type="protein sequence ID" value="KAE9527030.1"/>
    <property type="molecule type" value="Genomic_DNA"/>
</dbReference>
<name>A0A6G0T7C2_APHGL</name>
<accession>A0A6G0T7C2</accession>
<evidence type="ECO:0000313" key="3">
    <source>
        <dbReference type="Proteomes" id="UP000475862"/>
    </source>
</evidence>
<keyword evidence="1" id="KW-0812">Transmembrane</keyword>
<feature type="non-terminal residue" evidence="2">
    <location>
        <position position="1"/>
    </location>
</feature>
<dbReference type="AlphaFoldDB" id="A0A6G0T7C2"/>
<protein>
    <submittedName>
        <fullName evidence="2">Uncharacterized protein</fullName>
    </submittedName>
</protein>
<comment type="caution">
    <text evidence="2">The sequence shown here is derived from an EMBL/GenBank/DDBJ whole genome shotgun (WGS) entry which is preliminary data.</text>
</comment>
<dbReference type="Proteomes" id="UP000475862">
    <property type="component" value="Unassembled WGS sequence"/>
</dbReference>